<dbReference type="STRING" id="882.DVU_2400"/>
<dbReference type="PhylomeDB" id="Q729F1"/>
<dbReference type="Pfam" id="PF17179">
    <property type="entry name" value="Fer4_22"/>
    <property type="match status" value="1"/>
</dbReference>
<organism evidence="5 6">
    <name type="scientific">Nitratidesulfovibrio vulgaris (strain ATCC 29579 / DSM 644 / CCUG 34227 / NCIMB 8303 / VKM B-1760 / Hildenborough)</name>
    <name type="common">Desulfovibrio vulgaris</name>
    <dbReference type="NCBI Taxonomy" id="882"/>
    <lineage>
        <taxon>Bacteria</taxon>
        <taxon>Pseudomonadati</taxon>
        <taxon>Thermodesulfobacteriota</taxon>
        <taxon>Desulfovibrionia</taxon>
        <taxon>Desulfovibrionales</taxon>
        <taxon>Desulfovibrionaceae</taxon>
        <taxon>Nitratidesulfovibrio</taxon>
    </lineage>
</organism>
<gene>
    <name evidence="5" type="ordered locus">DVU_2400</name>
</gene>
<comment type="interaction">
    <interactant intactId="EBI-10067171">
        <id>Q729F1</id>
    </interactant>
    <interactant intactId="EBI-10067174">
        <id>Q729F2</id>
        <label>DVU_2399</label>
    </interactant>
    <organismsDiffer>false</organismsDiffer>
    <experiments>3</experiments>
</comment>
<keyword evidence="1" id="KW-0479">Metal-binding</keyword>
<keyword evidence="2" id="KW-0408">Iron</keyword>
<dbReference type="AlphaFoldDB" id="Q729F1"/>
<evidence type="ECO:0000256" key="2">
    <source>
        <dbReference type="ARBA" id="ARBA00023004"/>
    </source>
</evidence>
<keyword evidence="6" id="KW-1185">Reference proteome</keyword>
<dbReference type="PROSITE" id="PS51379">
    <property type="entry name" value="4FE4S_FER_2"/>
    <property type="match status" value="2"/>
</dbReference>
<dbReference type="PATRIC" id="fig|882.5.peg.2173"/>
<protein>
    <submittedName>
        <fullName evidence="5">Hydrogenase, putative</fullName>
    </submittedName>
</protein>
<dbReference type="HOGENOM" id="CLU_046702_1_0_7"/>
<dbReference type="GO" id="GO:0051536">
    <property type="term" value="F:iron-sulfur cluster binding"/>
    <property type="evidence" value="ECO:0007669"/>
    <property type="project" value="UniProtKB-KW"/>
</dbReference>
<feature type="domain" description="4Fe-4S ferredoxin-type" evidence="4">
    <location>
        <begin position="236"/>
        <end position="266"/>
    </location>
</feature>
<dbReference type="InterPro" id="IPR017896">
    <property type="entry name" value="4Fe4S_Fe-S-bd"/>
</dbReference>
<evidence type="ECO:0000313" key="5">
    <source>
        <dbReference type="EMBL" id="AAS96873.1"/>
    </source>
</evidence>
<name>Q729F1_NITV2</name>
<dbReference type="Proteomes" id="UP000002194">
    <property type="component" value="Chromosome"/>
</dbReference>
<dbReference type="PaxDb" id="882-DVU_2400"/>
<dbReference type="KEGG" id="dvu:DVU_2400"/>
<dbReference type="InterPro" id="IPR017900">
    <property type="entry name" value="4Fe4S_Fe_S_CS"/>
</dbReference>
<reference evidence="5 6" key="1">
    <citation type="journal article" date="2004" name="Nat. Biotechnol.">
        <title>The genome sequence of the anaerobic, sulfate-reducing bacterium Desulfovibrio vulgaris Hildenborough.</title>
        <authorList>
            <person name="Heidelberg J.F."/>
            <person name="Seshadri R."/>
            <person name="Haveman S.A."/>
            <person name="Hemme C.L."/>
            <person name="Paulsen I.T."/>
            <person name="Kolonay J.F."/>
            <person name="Eisen J.A."/>
            <person name="Ward N."/>
            <person name="Methe B."/>
            <person name="Brinkac L.M."/>
            <person name="Daugherty S.C."/>
            <person name="Deboy R.T."/>
            <person name="Dodson R.J."/>
            <person name="Durkin A.S."/>
            <person name="Madupu R."/>
            <person name="Nelson W.C."/>
            <person name="Sullivan S.A."/>
            <person name="Fouts D."/>
            <person name="Haft D.H."/>
            <person name="Selengut J."/>
            <person name="Peterson J.D."/>
            <person name="Davidsen T.M."/>
            <person name="Zafar N."/>
            <person name="Zhou L."/>
            <person name="Radune D."/>
            <person name="Dimitrov G."/>
            <person name="Hance M."/>
            <person name="Tran K."/>
            <person name="Khouri H."/>
            <person name="Gill J."/>
            <person name="Utterback T.R."/>
            <person name="Feldblyum T.V."/>
            <person name="Wall J.D."/>
            <person name="Voordouw G."/>
            <person name="Fraser C.M."/>
        </authorList>
    </citation>
    <scope>NUCLEOTIDE SEQUENCE [LARGE SCALE GENOMIC DNA]</scope>
    <source>
        <strain evidence="6">ATCC 29579 / DSM 644 / NCIMB 8303 / VKM B-1760 / Hildenborough</strain>
    </source>
</reference>
<dbReference type="SUPFAM" id="SSF46548">
    <property type="entry name" value="alpha-helical ferredoxin"/>
    <property type="match status" value="1"/>
</dbReference>
<accession>Q729F1</accession>
<dbReference type="OrthoDB" id="9795302at2"/>
<keyword evidence="3" id="KW-0411">Iron-sulfur</keyword>
<dbReference type="PANTHER" id="PTHR40447">
    <property type="entry name" value="ANAEROBIC SULFITE REDUCTASE SUBUNIT A"/>
    <property type="match status" value="1"/>
</dbReference>
<dbReference type="eggNOG" id="COG1453">
    <property type="taxonomic scope" value="Bacteria"/>
</dbReference>
<proteinExistence type="evidence at protein level"/>
<evidence type="ECO:0000256" key="1">
    <source>
        <dbReference type="ARBA" id="ARBA00022723"/>
    </source>
</evidence>
<dbReference type="PROSITE" id="PS00198">
    <property type="entry name" value="4FE4S_FER_1"/>
    <property type="match status" value="2"/>
</dbReference>
<dbReference type="GO" id="GO:0046872">
    <property type="term" value="F:metal ion binding"/>
    <property type="evidence" value="ECO:0007669"/>
    <property type="project" value="UniProtKB-KW"/>
</dbReference>
<dbReference type="EMBL" id="AE017285">
    <property type="protein sequence ID" value="AAS96873.1"/>
    <property type="molecule type" value="Genomic_DNA"/>
</dbReference>
<evidence type="ECO:0000256" key="3">
    <source>
        <dbReference type="ARBA" id="ARBA00023014"/>
    </source>
</evidence>
<comment type="interaction">
    <interactant intactId="EBI-10067171">
        <id>Q729F1</id>
    </interactant>
    <interactant intactId="EBI-10065740">
        <id>Q729F0</id>
        <label>DVU_2401</label>
    </interactant>
    <organismsDiffer>false</organismsDiffer>
    <experiments>3</experiments>
</comment>
<dbReference type="PANTHER" id="PTHR40447:SF1">
    <property type="entry name" value="ANAEROBIC SULFITE REDUCTASE SUBUNIT A"/>
    <property type="match status" value="1"/>
</dbReference>
<dbReference type="BRENDA" id="1.6.5.2">
    <property type="organism ID" value="1914"/>
</dbReference>
<sequence length="360" mass="39412">MMSFARYIARGELARALDLMARGRVAYAPRREADAVVFRPRAEGEEPLLARATVPPKGIIFPQSERLFAFIREKDPNDPGHTTVRLDATADIPPALIFGGRPCDARGFHIFDRVYLNGPHRDPYYAARRDATVVVTLACAKPCSTCFCHWTGCGPADTTGSDILMTPVEGGFVAQAVTPRGQEVLEGASLPEAGADRVMAAEAVHTATLSALEAQNPAPDLSTTPRRLRERFDDSGFWRAMSDKCLACGACTYLCPTCYCFNITDENDGGDGMRGRRLRSWDNCMSSLFTREASGHNPRMGKALRLRNRVGHKFSYYPDLHEGIVSCNGCGRCITGCPVSVDIREMVVRATEPSEETPNA</sequence>
<feature type="domain" description="4Fe-4S ferredoxin-type" evidence="4">
    <location>
        <begin position="316"/>
        <end position="346"/>
    </location>
</feature>
<evidence type="ECO:0000313" key="6">
    <source>
        <dbReference type="Proteomes" id="UP000002194"/>
    </source>
</evidence>
<dbReference type="EnsemblBacteria" id="AAS96873">
    <property type="protein sequence ID" value="AAS96873"/>
    <property type="gene ID" value="DVU_2400"/>
</dbReference>
<dbReference type="IntAct" id="Q729F1">
    <property type="interactions" value="5"/>
</dbReference>
<evidence type="ECO:0000259" key="4">
    <source>
        <dbReference type="PROSITE" id="PS51379"/>
    </source>
</evidence>